<name>A0A1I3CFT9_9RHOB</name>
<dbReference type="Proteomes" id="UP000183635">
    <property type="component" value="Unassembled WGS sequence"/>
</dbReference>
<accession>A0A1I3CFT9</accession>
<dbReference type="InterPro" id="IPR002731">
    <property type="entry name" value="ATPase_BadF"/>
</dbReference>
<organism evidence="3 4">
    <name type="scientific">Paracoccus aminovorans</name>
    <dbReference type="NCBI Taxonomy" id="34004"/>
    <lineage>
        <taxon>Bacteria</taxon>
        <taxon>Pseudomonadati</taxon>
        <taxon>Pseudomonadota</taxon>
        <taxon>Alphaproteobacteria</taxon>
        <taxon>Rhodobacterales</taxon>
        <taxon>Paracoccaceae</taxon>
        <taxon>Paracoccus</taxon>
    </lineage>
</organism>
<dbReference type="EMBL" id="FOPU01000030">
    <property type="protein sequence ID" value="SFH72931.1"/>
    <property type="molecule type" value="Genomic_DNA"/>
</dbReference>
<dbReference type="OrthoDB" id="63487at2"/>
<dbReference type="PANTHER" id="PTHR43190:SF3">
    <property type="entry name" value="N-ACETYL-D-GLUCOSAMINE KINASE"/>
    <property type="match status" value="1"/>
</dbReference>
<keyword evidence="4" id="KW-1185">Reference proteome</keyword>
<sequence length="295" mass="29618">MAYFLGIDGGGSGCRAAVADGSGRILGRGAAGPANISVETEAACANILAAARAALLQAGRGRLEELTAVLGLAGANVTAAARRLQAMLPFRRARILTDAATAAAGALGDADGIVVAVGTGSVLAVQAGGAVRQYGGRGFLLGDEGSGAVLGRALLAEALRAEDGFAPTTPLLRAVLDELGGVEGVIGFGLRARPVEFAAFAPRIVAGTDPAGERIFAAAVAQLGEMIQTLQAGRDLPVVFLGGLGPHYAARLQGRWRLQAPLGTGLDGALHLARRDEAGVNDPPPPAAQAERSPR</sequence>
<dbReference type="SUPFAM" id="SSF53067">
    <property type="entry name" value="Actin-like ATPase domain"/>
    <property type="match status" value="2"/>
</dbReference>
<dbReference type="AlphaFoldDB" id="A0A1I3CFT9"/>
<proteinExistence type="predicted"/>
<dbReference type="Pfam" id="PF01869">
    <property type="entry name" value="BcrAD_BadFG"/>
    <property type="match status" value="1"/>
</dbReference>
<evidence type="ECO:0000259" key="2">
    <source>
        <dbReference type="Pfam" id="PF01869"/>
    </source>
</evidence>
<gene>
    <name evidence="3" type="ORF">SAMN04488021_13038</name>
</gene>
<feature type="domain" description="ATPase BadF/BadG/BcrA/BcrD type" evidence="2">
    <location>
        <begin position="5"/>
        <end position="243"/>
    </location>
</feature>
<feature type="region of interest" description="Disordered" evidence="1">
    <location>
        <begin position="275"/>
        <end position="295"/>
    </location>
</feature>
<dbReference type="InterPro" id="IPR043129">
    <property type="entry name" value="ATPase_NBD"/>
</dbReference>
<keyword evidence="3" id="KW-0418">Kinase</keyword>
<dbReference type="RefSeq" id="WP_074969404.1">
    <property type="nucleotide sequence ID" value="NZ_CBCRYP010000028.1"/>
</dbReference>
<evidence type="ECO:0000313" key="4">
    <source>
        <dbReference type="Proteomes" id="UP000183635"/>
    </source>
</evidence>
<dbReference type="STRING" id="34004.SAMN04488021_13038"/>
<dbReference type="GO" id="GO:0016301">
    <property type="term" value="F:kinase activity"/>
    <property type="evidence" value="ECO:0007669"/>
    <property type="project" value="UniProtKB-KW"/>
</dbReference>
<reference evidence="3 4" key="1">
    <citation type="submission" date="2016-10" db="EMBL/GenBank/DDBJ databases">
        <authorList>
            <person name="de Groot N.N."/>
        </authorList>
    </citation>
    <scope>NUCLEOTIDE SEQUENCE [LARGE SCALE GENOMIC DNA]</scope>
    <source>
        <strain evidence="3 4">DSM 8537</strain>
    </source>
</reference>
<protein>
    <submittedName>
        <fullName evidence="3">Glucosamine kinase</fullName>
    </submittedName>
</protein>
<evidence type="ECO:0000313" key="3">
    <source>
        <dbReference type="EMBL" id="SFH72931.1"/>
    </source>
</evidence>
<dbReference type="PANTHER" id="PTHR43190">
    <property type="entry name" value="N-ACETYL-D-GLUCOSAMINE KINASE"/>
    <property type="match status" value="1"/>
</dbReference>
<evidence type="ECO:0000256" key="1">
    <source>
        <dbReference type="SAM" id="MobiDB-lite"/>
    </source>
</evidence>
<dbReference type="CDD" id="cd24082">
    <property type="entry name" value="ASKHA_NBD_GspK-like"/>
    <property type="match status" value="1"/>
</dbReference>
<keyword evidence="3" id="KW-0808">Transferase</keyword>
<dbReference type="InterPro" id="IPR052519">
    <property type="entry name" value="Euk-type_GlcNAc_Kinase"/>
</dbReference>
<dbReference type="Gene3D" id="3.30.420.40">
    <property type="match status" value="2"/>
</dbReference>